<organism evidence="1 2">
    <name type="scientific">Heterostelium pallidum (strain ATCC 26659 / Pp 5 / PN500)</name>
    <name type="common">Cellular slime mold</name>
    <name type="synonym">Polysphondylium pallidum</name>
    <dbReference type="NCBI Taxonomy" id="670386"/>
    <lineage>
        <taxon>Eukaryota</taxon>
        <taxon>Amoebozoa</taxon>
        <taxon>Evosea</taxon>
        <taxon>Eumycetozoa</taxon>
        <taxon>Dictyostelia</taxon>
        <taxon>Acytosteliales</taxon>
        <taxon>Acytosteliaceae</taxon>
        <taxon>Heterostelium</taxon>
    </lineage>
</organism>
<dbReference type="RefSeq" id="XP_020432445.1">
    <property type="nucleotide sequence ID" value="XM_020577997.1"/>
</dbReference>
<dbReference type="AlphaFoldDB" id="D3BEJ4"/>
<comment type="caution">
    <text evidence="1">The sequence shown here is derived from an EMBL/GenBank/DDBJ whole genome shotgun (WGS) entry which is preliminary data.</text>
</comment>
<keyword evidence="2" id="KW-1185">Reference proteome</keyword>
<evidence type="ECO:0000313" key="2">
    <source>
        <dbReference type="Proteomes" id="UP000001396"/>
    </source>
</evidence>
<name>D3BEJ4_HETP5</name>
<dbReference type="EMBL" id="ADBJ01000031">
    <property type="protein sequence ID" value="EFA80325.1"/>
    <property type="molecule type" value="Genomic_DNA"/>
</dbReference>
<dbReference type="InParanoid" id="D3BEJ4"/>
<protein>
    <submittedName>
        <fullName evidence="1">Uncharacterized protein</fullName>
    </submittedName>
</protein>
<proteinExistence type="predicted"/>
<sequence length="56" mass="6470">MQILVDEVIASAAKYHGDFIKILVTKNKYHDTDGLFVEEFVKFISFQVVSTKYKTN</sequence>
<dbReference type="Proteomes" id="UP000001396">
    <property type="component" value="Unassembled WGS sequence"/>
</dbReference>
<reference evidence="1 2" key="1">
    <citation type="journal article" date="2011" name="Genome Res.">
        <title>Phylogeny-wide analysis of social amoeba genomes highlights ancient origins for complex intercellular communication.</title>
        <authorList>
            <person name="Heidel A.J."/>
            <person name="Lawal H.M."/>
            <person name="Felder M."/>
            <person name="Schilde C."/>
            <person name="Helps N.R."/>
            <person name="Tunggal B."/>
            <person name="Rivero F."/>
            <person name="John U."/>
            <person name="Schleicher M."/>
            <person name="Eichinger L."/>
            <person name="Platzer M."/>
            <person name="Noegel A.A."/>
            <person name="Schaap P."/>
            <person name="Gloeckner G."/>
        </authorList>
    </citation>
    <scope>NUCLEOTIDE SEQUENCE [LARGE SCALE GENOMIC DNA]</scope>
    <source>
        <strain evidence="2">ATCC 26659 / Pp 5 / PN500</strain>
    </source>
</reference>
<accession>D3BEJ4</accession>
<gene>
    <name evidence="1" type="ORF">PPL_07156</name>
</gene>
<evidence type="ECO:0000313" key="1">
    <source>
        <dbReference type="EMBL" id="EFA80325.1"/>
    </source>
</evidence>
<dbReference type="GeneID" id="31362637"/>